<dbReference type="InterPro" id="IPR011009">
    <property type="entry name" value="Kinase-like_dom_sf"/>
</dbReference>
<keyword evidence="2" id="KW-0547">Nucleotide-binding</keyword>
<evidence type="ECO:0000256" key="3">
    <source>
        <dbReference type="ARBA" id="ARBA00022777"/>
    </source>
</evidence>
<sequence length="861" mass="93228">MPGDPRHRPDPNPHDPLPSGPAPSSLPWADPREGAAQVASGGDSSIETDPGRTSERPFEPSGASEGGITPPGLRSSRSGEAIALPPRLEPGQLILNDRYEVVRPLGKGGMGEVWLVYQRVLDVAHALKLITPAIAFDHQVRERFRQEARVMAKFSHPNAVAVHDAQIGAEAAYILMEYVPGLSLLQELEAHPGPRGLDRVGRLLKQLCSVLHKAHSRQIVHRDLKPSNLMIVTGEPPDSDLKVLDFGIAKVLDRPEEHALTGTDHFLGTPYYASPEQLRGARVDGRSDLYSVGVILYELLAGTRPFGGSASQQMLHHVNTPAPRFRERAPNVSVPEAVEAVVLSCLAKDPADRPASAQQLYTAFLQALPPEFQPSSVSTWGPGSGSGLGGPRAFSSADSWESAAPETAVRTLSGEPPLPLAPGSSSNSVERFHPSVETPLGPLIAPSPGLEAEAETRPDHARPRSSGGPRPLGAGDARSEPIVSGPPGSSAVEPPAPRPEPRRPALRRPVLGVVLLALVGTASYLGLSGNRPWEREMPSWPEGYSPLPSAGRHEDGLPLALVRDADQVEFRYIPGTGDTPFLMGDPDGSGEDSPAFPVLLSGYYIQKYEVTIGEIERVLSPEEIADEAMASYRKARDDIKREFPDGFERYPAAGVPIRFADRFARRVGGRLPTEAQWEFAASSRGLRPRYVWSDQEEHPTRRIAAVDRAALLGRVNVELPDRFGRDRSEQEVYALTGNLREWCRDPYQRYSERSEPVVNPGGEVPEIDSLPAGSLEFVIRGSSFLGFGSEFRVTRPRGLRPSERRLPEEARAAIFREGAVDIGFRVVLELREDRAGGGAEAVSVAEAQPGRAGSPRVDPED</sequence>
<evidence type="ECO:0000313" key="7">
    <source>
        <dbReference type="EMBL" id="RUL84670.1"/>
    </source>
</evidence>
<evidence type="ECO:0000256" key="1">
    <source>
        <dbReference type="ARBA" id="ARBA00022679"/>
    </source>
</evidence>
<organism evidence="7 8">
    <name type="scientific">Tautonia sociabilis</name>
    <dbReference type="NCBI Taxonomy" id="2080755"/>
    <lineage>
        <taxon>Bacteria</taxon>
        <taxon>Pseudomonadati</taxon>
        <taxon>Planctomycetota</taxon>
        <taxon>Planctomycetia</taxon>
        <taxon>Isosphaerales</taxon>
        <taxon>Isosphaeraceae</taxon>
        <taxon>Tautonia</taxon>
    </lineage>
</organism>
<keyword evidence="4" id="KW-0067">ATP-binding</keyword>
<evidence type="ECO:0000256" key="4">
    <source>
        <dbReference type="ARBA" id="ARBA00022840"/>
    </source>
</evidence>
<dbReference type="InterPro" id="IPR042095">
    <property type="entry name" value="SUMF_sf"/>
</dbReference>
<feature type="region of interest" description="Disordered" evidence="5">
    <location>
        <begin position="838"/>
        <end position="861"/>
    </location>
</feature>
<keyword evidence="3" id="KW-0418">Kinase</keyword>
<dbReference type="PANTHER" id="PTHR43289">
    <property type="entry name" value="MITOGEN-ACTIVATED PROTEIN KINASE KINASE KINASE 20-RELATED"/>
    <property type="match status" value="1"/>
</dbReference>
<dbReference type="Gene3D" id="3.30.200.20">
    <property type="entry name" value="Phosphorylase Kinase, domain 1"/>
    <property type="match status" value="1"/>
</dbReference>
<gene>
    <name evidence="7" type="ORF">TsocGM_19810</name>
</gene>
<dbReference type="PROSITE" id="PS00108">
    <property type="entry name" value="PROTEIN_KINASE_ST"/>
    <property type="match status" value="1"/>
</dbReference>
<dbReference type="PROSITE" id="PS50011">
    <property type="entry name" value="PROTEIN_KINASE_DOM"/>
    <property type="match status" value="1"/>
</dbReference>
<dbReference type="GO" id="GO:0005524">
    <property type="term" value="F:ATP binding"/>
    <property type="evidence" value="ECO:0007669"/>
    <property type="project" value="UniProtKB-KW"/>
</dbReference>
<dbReference type="InterPro" id="IPR008271">
    <property type="entry name" value="Ser/Thr_kinase_AS"/>
</dbReference>
<name>A0A432MFA8_9BACT</name>
<dbReference type="InterPro" id="IPR000719">
    <property type="entry name" value="Prot_kinase_dom"/>
</dbReference>
<dbReference type="SUPFAM" id="SSF56112">
    <property type="entry name" value="Protein kinase-like (PK-like)"/>
    <property type="match status" value="1"/>
</dbReference>
<proteinExistence type="predicted"/>
<dbReference type="Pfam" id="PF03781">
    <property type="entry name" value="FGE-sulfatase"/>
    <property type="match status" value="1"/>
</dbReference>
<feature type="domain" description="Protein kinase" evidence="6">
    <location>
        <begin position="99"/>
        <end position="365"/>
    </location>
</feature>
<reference evidence="7 8" key="1">
    <citation type="submission" date="2018-12" db="EMBL/GenBank/DDBJ databases">
        <authorList>
            <person name="Toschakov S.V."/>
        </authorList>
    </citation>
    <scope>NUCLEOTIDE SEQUENCE [LARGE SCALE GENOMIC DNA]</scope>
    <source>
        <strain evidence="7 8">GM2012</strain>
    </source>
</reference>
<dbReference type="CDD" id="cd14014">
    <property type="entry name" value="STKc_PknB_like"/>
    <property type="match status" value="1"/>
</dbReference>
<feature type="region of interest" description="Disordered" evidence="5">
    <location>
        <begin position="1"/>
        <end position="78"/>
    </location>
</feature>
<dbReference type="Gene3D" id="1.10.510.10">
    <property type="entry name" value="Transferase(Phosphotransferase) domain 1"/>
    <property type="match status" value="1"/>
</dbReference>
<reference evidence="7 8" key="2">
    <citation type="submission" date="2019-01" db="EMBL/GenBank/DDBJ databases">
        <title>Tautonia sociabilis, a novel thermotolerant planctomycete of Isosphaeraceae family, isolated from a 4000 m deep subterranean habitat.</title>
        <authorList>
            <person name="Kovaleva O.L."/>
            <person name="Elcheninov A.G."/>
            <person name="Van Heerden E."/>
            <person name="Toshchakov S.V."/>
            <person name="Novikov A."/>
            <person name="Bonch-Osmolovskaya E.A."/>
            <person name="Kublanov I.V."/>
        </authorList>
    </citation>
    <scope>NUCLEOTIDE SEQUENCE [LARGE SCALE GENOMIC DNA]</scope>
    <source>
        <strain evidence="7 8">GM2012</strain>
    </source>
</reference>
<dbReference type="SUPFAM" id="SSF56436">
    <property type="entry name" value="C-type lectin-like"/>
    <property type="match status" value="1"/>
</dbReference>
<feature type="compositionally biased region" description="Basic and acidic residues" evidence="5">
    <location>
        <begin position="1"/>
        <end position="13"/>
    </location>
</feature>
<dbReference type="RefSeq" id="WP_126727197.1">
    <property type="nucleotide sequence ID" value="NZ_RYZH01000046.1"/>
</dbReference>
<dbReference type="Proteomes" id="UP000280296">
    <property type="component" value="Unassembled WGS sequence"/>
</dbReference>
<evidence type="ECO:0000256" key="2">
    <source>
        <dbReference type="ARBA" id="ARBA00022741"/>
    </source>
</evidence>
<dbReference type="PANTHER" id="PTHR43289:SF30">
    <property type="entry name" value="NON-SPECIFIC SERINE_THREONINE PROTEIN KINASE"/>
    <property type="match status" value="1"/>
</dbReference>
<dbReference type="Gene3D" id="3.90.1580.10">
    <property type="entry name" value="paralog of FGE (formylglycine-generating enzyme)"/>
    <property type="match status" value="1"/>
</dbReference>
<evidence type="ECO:0000256" key="5">
    <source>
        <dbReference type="SAM" id="MobiDB-lite"/>
    </source>
</evidence>
<dbReference type="Pfam" id="PF00069">
    <property type="entry name" value="Pkinase"/>
    <property type="match status" value="1"/>
</dbReference>
<keyword evidence="8" id="KW-1185">Reference proteome</keyword>
<accession>A0A432MFA8</accession>
<evidence type="ECO:0000313" key="8">
    <source>
        <dbReference type="Proteomes" id="UP000280296"/>
    </source>
</evidence>
<dbReference type="SMART" id="SM00220">
    <property type="entry name" value="S_TKc"/>
    <property type="match status" value="1"/>
</dbReference>
<dbReference type="AlphaFoldDB" id="A0A432MFA8"/>
<dbReference type="EMBL" id="RYZH01000046">
    <property type="protein sequence ID" value="RUL84670.1"/>
    <property type="molecule type" value="Genomic_DNA"/>
</dbReference>
<keyword evidence="1" id="KW-0808">Transferase</keyword>
<dbReference type="GO" id="GO:0004674">
    <property type="term" value="F:protein serine/threonine kinase activity"/>
    <property type="evidence" value="ECO:0007669"/>
    <property type="project" value="TreeGrafter"/>
</dbReference>
<dbReference type="InterPro" id="IPR005532">
    <property type="entry name" value="SUMF_dom"/>
</dbReference>
<protein>
    <recommendedName>
        <fullName evidence="6">Protein kinase domain-containing protein</fullName>
    </recommendedName>
</protein>
<dbReference type="OrthoDB" id="6111975at2"/>
<dbReference type="InterPro" id="IPR016187">
    <property type="entry name" value="CTDL_fold"/>
</dbReference>
<comment type="caution">
    <text evidence="7">The sequence shown here is derived from an EMBL/GenBank/DDBJ whole genome shotgun (WGS) entry which is preliminary data.</text>
</comment>
<feature type="compositionally biased region" description="Basic and acidic residues" evidence="5">
    <location>
        <begin position="49"/>
        <end position="58"/>
    </location>
</feature>
<feature type="region of interest" description="Disordered" evidence="5">
    <location>
        <begin position="374"/>
        <end position="504"/>
    </location>
</feature>
<evidence type="ECO:0000259" key="6">
    <source>
        <dbReference type="PROSITE" id="PS50011"/>
    </source>
</evidence>